<protein>
    <recommendedName>
        <fullName evidence="3">Cytidyltransferase-like domain-containing protein</fullName>
    </recommendedName>
</protein>
<dbReference type="InterPro" id="IPR004821">
    <property type="entry name" value="Cyt_trans-like"/>
</dbReference>
<comment type="caution">
    <text evidence="4">The sequence shown here is derived from an EMBL/GenBank/DDBJ whole genome shotgun (WGS) entry which is preliminary data.</text>
</comment>
<accession>A0A1F6ABA7</accession>
<dbReference type="Gene3D" id="3.40.50.620">
    <property type="entry name" value="HUPs"/>
    <property type="match status" value="1"/>
</dbReference>
<name>A0A1F6ABA7_9BACT</name>
<evidence type="ECO:0000259" key="3">
    <source>
        <dbReference type="Pfam" id="PF01467"/>
    </source>
</evidence>
<dbReference type="AlphaFoldDB" id="A0A1F6ABA7"/>
<sequence>MLNKIYRLNEIDRLLLAIKKNCQPTVLVGGCFDIIHIGHIKFLRAVKKNKSCLIIILENDAKVKKLKGAGRPFFTQLERAEVLASLLTVDYILLLGDMSKNHDYEKLVIELSPNFIGATESDPLFKIKKVLADRVGAELIMVPKIDMQSTTRIAKLLELD</sequence>
<dbReference type="EMBL" id="MFJN01000012">
    <property type="protein sequence ID" value="OGG21965.1"/>
    <property type="molecule type" value="Genomic_DNA"/>
</dbReference>
<feature type="domain" description="Cytidyltransferase-like" evidence="3">
    <location>
        <begin position="27"/>
        <end position="97"/>
    </location>
</feature>
<reference evidence="4 5" key="1">
    <citation type="journal article" date="2016" name="Nat. Commun.">
        <title>Thousands of microbial genomes shed light on interconnected biogeochemical processes in an aquifer system.</title>
        <authorList>
            <person name="Anantharaman K."/>
            <person name="Brown C.T."/>
            <person name="Hug L.A."/>
            <person name="Sharon I."/>
            <person name="Castelle C.J."/>
            <person name="Probst A.J."/>
            <person name="Thomas B.C."/>
            <person name="Singh A."/>
            <person name="Wilkins M.J."/>
            <person name="Karaoz U."/>
            <person name="Brodie E.L."/>
            <person name="Williams K.H."/>
            <person name="Hubbard S.S."/>
            <person name="Banfield J.F."/>
        </authorList>
    </citation>
    <scope>NUCLEOTIDE SEQUENCE [LARGE SCALE GENOMIC DNA]</scope>
</reference>
<dbReference type="PANTHER" id="PTHR43793:SF1">
    <property type="entry name" value="FAD SYNTHASE"/>
    <property type="match status" value="1"/>
</dbReference>
<keyword evidence="2" id="KW-0548">Nucleotidyltransferase</keyword>
<dbReference type="GO" id="GO:0016779">
    <property type="term" value="F:nucleotidyltransferase activity"/>
    <property type="evidence" value="ECO:0007669"/>
    <property type="project" value="UniProtKB-KW"/>
</dbReference>
<evidence type="ECO:0000256" key="1">
    <source>
        <dbReference type="ARBA" id="ARBA00022679"/>
    </source>
</evidence>
<dbReference type="Pfam" id="PF01467">
    <property type="entry name" value="CTP_transf_like"/>
    <property type="match status" value="1"/>
</dbReference>
<evidence type="ECO:0000256" key="2">
    <source>
        <dbReference type="ARBA" id="ARBA00022695"/>
    </source>
</evidence>
<dbReference type="SUPFAM" id="SSF52374">
    <property type="entry name" value="Nucleotidylyl transferase"/>
    <property type="match status" value="1"/>
</dbReference>
<dbReference type="PROSITE" id="PS51257">
    <property type="entry name" value="PROKAR_LIPOPROTEIN"/>
    <property type="match status" value="1"/>
</dbReference>
<gene>
    <name evidence="4" type="ORF">A3D03_02145</name>
</gene>
<proteinExistence type="predicted"/>
<dbReference type="NCBIfam" id="TIGR00125">
    <property type="entry name" value="cyt_tran_rel"/>
    <property type="match status" value="1"/>
</dbReference>
<dbReference type="STRING" id="1798384.A3D03_02145"/>
<evidence type="ECO:0000313" key="5">
    <source>
        <dbReference type="Proteomes" id="UP000177092"/>
    </source>
</evidence>
<organism evidence="4 5">
    <name type="scientific">Candidatus Gottesmanbacteria bacterium RIFCSPHIGHO2_02_FULL_40_13</name>
    <dbReference type="NCBI Taxonomy" id="1798384"/>
    <lineage>
        <taxon>Bacteria</taxon>
        <taxon>Candidatus Gottesmaniibacteriota</taxon>
    </lineage>
</organism>
<dbReference type="InterPro" id="IPR014729">
    <property type="entry name" value="Rossmann-like_a/b/a_fold"/>
</dbReference>
<keyword evidence="1" id="KW-0808">Transferase</keyword>
<evidence type="ECO:0000313" key="4">
    <source>
        <dbReference type="EMBL" id="OGG21965.1"/>
    </source>
</evidence>
<dbReference type="PANTHER" id="PTHR43793">
    <property type="entry name" value="FAD SYNTHASE"/>
    <property type="match status" value="1"/>
</dbReference>
<dbReference type="Proteomes" id="UP000177092">
    <property type="component" value="Unassembled WGS sequence"/>
</dbReference>
<dbReference type="InterPro" id="IPR050385">
    <property type="entry name" value="Archaeal_FAD_synthase"/>
</dbReference>